<dbReference type="GO" id="GO:0046872">
    <property type="term" value="F:metal ion binding"/>
    <property type="evidence" value="ECO:0007669"/>
    <property type="project" value="UniProtKB-KW"/>
</dbReference>
<evidence type="ECO:0000256" key="2">
    <source>
        <dbReference type="ARBA" id="ARBA00022670"/>
    </source>
</evidence>
<dbReference type="GO" id="GO:0006281">
    <property type="term" value="P:DNA repair"/>
    <property type="evidence" value="ECO:0007669"/>
    <property type="project" value="InterPro"/>
</dbReference>
<dbReference type="Pfam" id="PF20582">
    <property type="entry name" value="UPF0758_N"/>
    <property type="match status" value="1"/>
</dbReference>
<dbReference type="PROSITE" id="PS50249">
    <property type="entry name" value="MPN"/>
    <property type="match status" value="1"/>
</dbReference>
<dbReference type="AlphaFoldDB" id="A0A3B7MDG1"/>
<evidence type="ECO:0000259" key="8">
    <source>
        <dbReference type="PROSITE" id="PS50249"/>
    </source>
</evidence>
<keyword evidence="6" id="KW-0482">Metalloprotease</keyword>
<dbReference type="GO" id="GO:0006508">
    <property type="term" value="P:proteolysis"/>
    <property type="evidence" value="ECO:0007669"/>
    <property type="project" value="UniProtKB-KW"/>
</dbReference>
<feature type="domain" description="MPN" evidence="8">
    <location>
        <begin position="115"/>
        <end position="238"/>
    </location>
</feature>
<dbReference type="NCBIfam" id="TIGR00608">
    <property type="entry name" value="radc"/>
    <property type="match status" value="1"/>
</dbReference>
<dbReference type="InterPro" id="IPR037518">
    <property type="entry name" value="MPN"/>
</dbReference>
<dbReference type="RefSeq" id="WP_181496236.1">
    <property type="nucleotide sequence ID" value="NZ_CP032152.1"/>
</dbReference>
<evidence type="ECO:0000313" key="9">
    <source>
        <dbReference type="EMBL" id="AXY68683.2"/>
    </source>
</evidence>
<evidence type="ECO:0000256" key="6">
    <source>
        <dbReference type="ARBA" id="ARBA00023049"/>
    </source>
</evidence>
<evidence type="ECO:0000256" key="7">
    <source>
        <dbReference type="RuleBase" id="RU003797"/>
    </source>
</evidence>
<name>A0A3B7MDG1_9CYAN</name>
<sequence length="249" mass="26636">MSYSLRVADLPIGDRPREKLLSQGARYLSSAELLAILLGTGQGAGKLSAVGLGQFILKQLGERSGDSTDAVSVLRDITPEELMAIPGVGPAKATTILAAVELGKRVFQSRPGEQTIIDNPALAAAVLSADLMWQPTERFAVLLLDVRHHLLGSHVITVGTATETLAHPREIFREAVRRNASRLIIAHNHPSGNLSPSQADLDLTKQVLQAGQVMGIPVLDHLILGNGDYQSLREITSLWQDVPQGEGNA</sequence>
<dbReference type="Gene3D" id="3.40.140.10">
    <property type="entry name" value="Cytidine Deaminase, domain 2"/>
    <property type="match status" value="1"/>
</dbReference>
<dbReference type="InterPro" id="IPR003583">
    <property type="entry name" value="Hlx-hairpin-Hlx_DNA-bd_motif"/>
</dbReference>
<dbReference type="PROSITE" id="PS01302">
    <property type="entry name" value="UPF0758"/>
    <property type="match status" value="1"/>
</dbReference>
<dbReference type="InterPro" id="IPR025657">
    <property type="entry name" value="RadC_JAB"/>
</dbReference>
<dbReference type="InterPro" id="IPR046778">
    <property type="entry name" value="UPF0758_N"/>
</dbReference>
<evidence type="ECO:0000313" key="10">
    <source>
        <dbReference type="Proteomes" id="UP000261812"/>
    </source>
</evidence>
<dbReference type="Pfam" id="PF04002">
    <property type="entry name" value="RadC"/>
    <property type="match status" value="1"/>
</dbReference>
<keyword evidence="3" id="KW-0479">Metal-binding</keyword>
<dbReference type="PANTHER" id="PTHR30471">
    <property type="entry name" value="DNA REPAIR PROTEIN RADC"/>
    <property type="match status" value="1"/>
</dbReference>
<dbReference type="GO" id="GO:0008237">
    <property type="term" value="F:metallopeptidase activity"/>
    <property type="evidence" value="ECO:0007669"/>
    <property type="project" value="UniProtKB-KW"/>
</dbReference>
<dbReference type="CDD" id="cd08071">
    <property type="entry name" value="MPN_DUF2466"/>
    <property type="match status" value="1"/>
</dbReference>
<dbReference type="KEGG" id="tsq:D3A95_03320"/>
<evidence type="ECO:0000256" key="5">
    <source>
        <dbReference type="ARBA" id="ARBA00022833"/>
    </source>
</evidence>
<dbReference type="SMART" id="SM00278">
    <property type="entry name" value="HhH1"/>
    <property type="match status" value="1"/>
</dbReference>
<reference evidence="10" key="1">
    <citation type="submission" date="2018-09" db="EMBL/GenBank/DDBJ databases">
        <title>Complete genome sequence of thermophilic cyanobacteria strain Thermosynechococcus elongatus PKUAC-SCTE542.</title>
        <authorList>
            <person name="Liang Y."/>
            <person name="Tang J."/>
            <person name="Daroch M."/>
        </authorList>
    </citation>
    <scope>NUCLEOTIDE SEQUENCE [LARGE SCALE GENOMIC DNA]</scope>
    <source>
        <strain evidence="10">E542</strain>
    </source>
</reference>
<proteinExistence type="inferred from homology"/>
<keyword evidence="5" id="KW-0862">Zinc</keyword>
<keyword evidence="10" id="KW-1185">Reference proteome</keyword>
<dbReference type="EMBL" id="CP032152">
    <property type="protein sequence ID" value="AXY68683.2"/>
    <property type="molecule type" value="Genomic_DNA"/>
</dbReference>
<keyword evidence="4" id="KW-0378">Hydrolase</keyword>
<dbReference type="PANTHER" id="PTHR30471:SF3">
    <property type="entry name" value="UPF0758 PROTEIN YEES-RELATED"/>
    <property type="match status" value="1"/>
</dbReference>
<organism evidence="9 10">
    <name type="scientific">Thermosynechococcus sichuanensis E542</name>
    <dbReference type="NCBI Taxonomy" id="2016101"/>
    <lineage>
        <taxon>Bacteria</taxon>
        <taxon>Bacillati</taxon>
        <taxon>Cyanobacteriota</taxon>
        <taxon>Cyanophyceae</taxon>
        <taxon>Acaryochloridales</taxon>
        <taxon>Thermosynechococcaceae</taxon>
        <taxon>Thermosynechococcus</taxon>
        <taxon>Thermosynechococcus sichuanensis</taxon>
    </lineage>
</organism>
<dbReference type="SUPFAM" id="SSF102712">
    <property type="entry name" value="JAB1/MPN domain"/>
    <property type="match status" value="1"/>
</dbReference>
<evidence type="ECO:0000256" key="1">
    <source>
        <dbReference type="ARBA" id="ARBA00010243"/>
    </source>
</evidence>
<dbReference type="InterPro" id="IPR020891">
    <property type="entry name" value="UPF0758_CS"/>
</dbReference>
<gene>
    <name evidence="9" type="primary">radC</name>
    <name evidence="9" type="ORF">D3A95_03320</name>
</gene>
<protein>
    <submittedName>
        <fullName evidence="9">DNA repair protein RadC</fullName>
    </submittedName>
</protein>
<keyword evidence="2" id="KW-0645">Protease</keyword>
<dbReference type="InterPro" id="IPR001405">
    <property type="entry name" value="UPF0758"/>
</dbReference>
<dbReference type="GO" id="GO:0003677">
    <property type="term" value="F:DNA binding"/>
    <property type="evidence" value="ECO:0007669"/>
    <property type="project" value="InterPro"/>
</dbReference>
<dbReference type="Proteomes" id="UP000261812">
    <property type="component" value="Chromosome"/>
</dbReference>
<comment type="similarity">
    <text evidence="1 7">Belongs to the UPF0758 family.</text>
</comment>
<evidence type="ECO:0000256" key="3">
    <source>
        <dbReference type="ARBA" id="ARBA00022723"/>
    </source>
</evidence>
<accession>A0A3B7MDG1</accession>
<dbReference type="NCBIfam" id="NF000642">
    <property type="entry name" value="PRK00024.1"/>
    <property type="match status" value="1"/>
</dbReference>
<evidence type="ECO:0000256" key="4">
    <source>
        <dbReference type="ARBA" id="ARBA00022801"/>
    </source>
</evidence>